<evidence type="ECO:0000313" key="2">
    <source>
        <dbReference type="Proteomes" id="UP000266673"/>
    </source>
</evidence>
<accession>A0A397VVS7</accession>
<comment type="caution">
    <text evidence="1">The sequence shown here is derived from an EMBL/GenBank/DDBJ whole genome shotgun (WGS) entry which is preliminary data.</text>
</comment>
<dbReference type="OrthoDB" id="2405607at2759"/>
<gene>
    <name evidence="1" type="ORF">C2G38_2068310</name>
</gene>
<name>A0A397VVS7_9GLOM</name>
<proteinExistence type="predicted"/>
<organism evidence="1 2">
    <name type="scientific">Gigaspora rosea</name>
    <dbReference type="NCBI Taxonomy" id="44941"/>
    <lineage>
        <taxon>Eukaryota</taxon>
        <taxon>Fungi</taxon>
        <taxon>Fungi incertae sedis</taxon>
        <taxon>Mucoromycota</taxon>
        <taxon>Glomeromycotina</taxon>
        <taxon>Glomeromycetes</taxon>
        <taxon>Diversisporales</taxon>
        <taxon>Gigasporaceae</taxon>
        <taxon>Gigaspora</taxon>
    </lineage>
</organism>
<evidence type="ECO:0000313" key="1">
    <source>
        <dbReference type="EMBL" id="RIB25089.1"/>
    </source>
</evidence>
<reference evidence="1 2" key="1">
    <citation type="submission" date="2018-06" db="EMBL/GenBank/DDBJ databases">
        <title>Comparative genomics reveals the genomic features of Rhizophagus irregularis, R. cerebriforme, R. diaphanum and Gigaspora rosea, and their symbiotic lifestyle signature.</title>
        <authorList>
            <person name="Morin E."/>
            <person name="San Clemente H."/>
            <person name="Chen E.C.H."/>
            <person name="De La Providencia I."/>
            <person name="Hainaut M."/>
            <person name="Kuo A."/>
            <person name="Kohler A."/>
            <person name="Murat C."/>
            <person name="Tang N."/>
            <person name="Roy S."/>
            <person name="Loubradou J."/>
            <person name="Henrissat B."/>
            <person name="Grigoriev I.V."/>
            <person name="Corradi N."/>
            <person name="Roux C."/>
            <person name="Martin F.M."/>
        </authorList>
    </citation>
    <scope>NUCLEOTIDE SEQUENCE [LARGE SCALE GENOMIC DNA]</scope>
    <source>
        <strain evidence="1 2">DAOM 194757</strain>
    </source>
</reference>
<dbReference type="AlphaFoldDB" id="A0A397VVS7"/>
<keyword evidence="2" id="KW-1185">Reference proteome</keyword>
<sequence length="96" mass="11770">MPQSQAQDSVEYLNKMDIDNLLTSTYKRKRDQELNKWYNELENLRNDLDISDEFAEFLENIWEIINDSDFVLNRDVDEINFQRESKRHKKNERKNK</sequence>
<dbReference type="EMBL" id="QKWP01000188">
    <property type="protein sequence ID" value="RIB25089.1"/>
    <property type="molecule type" value="Genomic_DNA"/>
</dbReference>
<dbReference type="Proteomes" id="UP000266673">
    <property type="component" value="Unassembled WGS sequence"/>
</dbReference>
<protein>
    <submittedName>
        <fullName evidence="1">Uncharacterized protein</fullName>
    </submittedName>
</protein>